<dbReference type="RefSeq" id="WP_020963878.1">
    <property type="nucleotide sequence ID" value="NC_022097.1"/>
</dbReference>
<dbReference type="KEGG" id="tped:TPE_0075"/>
<evidence type="ECO:0000313" key="1">
    <source>
        <dbReference type="EMBL" id="AGT42578.1"/>
    </source>
</evidence>
<dbReference type="GeneID" id="301088825"/>
<evidence type="ECO:0000313" key="2">
    <source>
        <dbReference type="Proteomes" id="UP000015620"/>
    </source>
</evidence>
<sequence length="64" mass="7493">MVLYEDWVKKQNPKDAMILSGNRNGIFIPNPIIEAWYNASEKTESINDYAANRIEHYYKTGEIE</sequence>
<proteinExistence type="predicted"/>
<organism evidence="1 2">
    <name type="scientific">Treponema pedis str. T A4</name>
    <dbReference type="NCBI Taxonomy" id="1291379"/>
    <lineage>
        <taxon>Bacteria</taxon>
        <taxon>Pseudomonadati</taxon>
        <taxon>Spirochaetota</taxon>
        <taxon>Spirochaetia</taxon>
        <taxon>Spirochaetales</taxon>
        <taxon>Treponemataceae</taxon>
        <taxon>Treponema</taxon>
    </lineage>
</organism>
<name>S5ZX69_9SPIR</name>
<keyword evidence="2" id="KW-1185">Reference proteome</keyword>
<dbReference type="AlphaFoldDB" id="S5ZX69"/>
<dbReference type="HOGENOM" id="CLU_2866502_0_0_12"/>
<dbReference type="Proteomes" id="UP000015620">
    <property type="component" value="Chromosome"/>
</dbReference>
<reference evidence="1 2" key="1">
    <citation type="journal article" date="2013" name="PLoS ONE">
        <title>Genome-Wide Relatedness of Treponema pedis, from Gingiva and Necrotic Skin Lesions of Pigs, with the Human Oral Pathogen Treponema denticola.</title>
        <authorList>
            <person name="Svartstrom O."/>
            <person name="Mushtaq M."/>
            <person name="Pringle M."/>
            <person name="Segerman B."/>
        </authorList>
    </citation>
    <scope>NUCLEOTIDE SEQUENCE [LARGE SCALE GENOMIC DNA]</scope>
    <source>
        <strain evidence="1">T A4</strain>
    </source>
</reference>
<dbReference type="STRING" id="1291379.TPE_0075"/>
<dbReference type="EMBL" id="CP004120">
    <property type="protein sequence ID" value="AGT42578.1"/>
    <property type="molecule type" value="Genomic_DNA"/>
</dbReference>
<protein>
    <submittedName>
        <fullName evidence="1">Uncharacterized protein</fullName>
    </submittedName>
</protein>
<accession>S5ZX69</accession>
<gene>
    <name evidence="1" type="ORF">TPE_0075</name>
</gene>
<dbReference type="PATRIC" id="fig|1291379.3.peg.76"/>